<dbReference type="RefSeq" id="WP_073080494.1">
    <property type="nucleotide sequence ID" value="NZ_FQXV01000011.1"/>
</dbReference>
<dbReference type="Proteomes" id="UP000183995">
    <property type="component" value="Unassembled WGS sequence"/>
</dbReference>
<dbReference type="InterPro" id="IPR008319">
    <property type="entry name" value="GyrI-like_CCH_Lin2189-like"/>
</dbReference>
<dbReference type="InterPro" id="IPR029442">
    <property type="entry name" value="GyrI-like"/>
</dbReference>
<keyword evidence="3" id="KW-1185">Reference proteome</keyword>
<proteinExistence type="predicted"/>
<gene>
    <name evidence="2" type="ORF">SAMN02745823_02941</name>
</gene>
<dbReference type="OrthoDB" id="4772335at2"/>
<dbReference type="PIRSF" id="PIRSF031644">
    <property type="entry name" value="UCP031644"/>
    <property type="match status" value="1"/>
</dbReference>
<dbReference type="InterPro" id="IPR011256">
    <property type="entry name" value="Reg_factor_effector_dom_sf"/>
</dbReference>
<dbReference type="AlphaFoldDB" id="A0A1M5YX34"/>
<accession>A0A1M5YX34</accession>
<dbReference type="Pfam" id="PF06445">
    <property type="entry name" value="GyrI-like"/>
    <property type="match status" value="1"/>
</dbReference>
<name>A0A1M5YX34_9FIRM</name>
<protein>
    <recommendedName>
        <fullName evidence="1">GyrI-like small molecule binding domain-containing protein</fullName>
    </recommendedName>
</protein>
<feature type="domain" description="GyrI-like small molecule binding" evidence="1">
    <location>
        <begin position="20"/>
        <end position="210"/>
    </location>
</feature>
<dbReference type="STRING" id="1123282.SAMN02745823_02941"/>
<evidence type="ECO:0000313" key="2">
    <source>
        <dbReference type="EMBL" id="SHI16525.1"/>
    </source>
</evidence>
<dbReference type="SUPFAM" id="SSF55136">
    <property type="entry name" value="Probable bacterial effector-binding domain"/>
    <property type="match status" value="1"/>
</dbReference>
<evidence type="ECO:0000259" key="1">
    <source>
        <dbReference type="Pfam" id="PF06445"/>
    </source>
</evidence>
<evidence type="ECO:0000313" key="3">
    <source>
        <dbReference type="Proteomes" id="UP000183995"/>
    </source>
</evidence>
<sequence length="213" mass="23580">MDKLDFKKADKALYMPGTSPSAVTVPEMTFIMVDGRGDPNAPDGEYSKAVELLYALTYAIKMSKLGGRAPAGYFEYVVPPLEGLWWYDDGGAFRFGAKEHFCWTAMIRQPGFVTPEVFERAVLETAGKKPALNTGGARLSRYEEGLCVQCMHVGPYDAEPATVARMDAFMRAGGLAPDFSETRRHHEIYLGDPRKTDPAKLKTVIRHPVKPAE</sequence>
<dbReference type="EMBL" id="FQXV01000011">
    <property type="protein sequence ID" value="SHI16525.1"/>
    <property type="molecule type" value="Genomic_DNA"/>
</dbReference>
<reference evidence="2 3" key="1">
    <citation type="submission" date="2016-11" db="EMBL/GenBank/DDBJ databases">
        <authorList>
            <person name="Jaros S."/>
            <person name="Januszkiewicz K."/>
            <person name="Wedrychowicz H."/>
        </authorList>
    </citation>
    <scope>NUCLEOTIDE SEQUENCE [LARGE SCALE GENOMIC DNA]</scope>
    <source>
        <strain evidence="2 3">DSM 10068</strain>
    </source>
</reference>
<organism evidence="2 3">
    <name type="scientific">Sporobacter termitidis DSM 10068</name>
    <dbReference type="NCBI Taxonomy" id="1123282"/>
    <lineage>
        <taxon>Bacteria</taxon>
        <taxon>Bacillati</taxon>
        <taxon>Bacillota</taxon>
        <taxon>Clostridia</taxon>
        <taxon>Eubacteriales</taxon>
        <taxon>Oscillospiraceae</taxon>
        <taxon>Sporobacter</taxon>
    </lineage>
</organism>
<dbReference type="Gene3D" id="3.20.80.10">
    <property type="entry name" value="Regulatory factor, effector binding domain"/>
    <property type="match status" value="1"/>
</dbReference>